<comment type="pathway">
    <text evidence="2">Siderophore biosynthesis; mycobactin biosynthesis.</text>
</comment>
<dbReference type="Gene3D" id="1.10.540.10">
    <property type="entry name" value="Acyl-CoA dehydrogenase/oxidase, N-terminal domain"/>
    <property type="match status" value="1"/>
</dbReference>
<accession>A0ABV8DLW4</accession>
<dbReference type="InterPro" id="IPR009100">
    <property type="entry name" value="AcylCoA_DH/oxidase_NM_dom_sf"/>
</dbReference>
<dbReference type="Gene3D" id="1.20.140.10">
    <property type="entry name" value="Butyryl-CoA Dehydrogenase, subunit A, domain 3"/>
    <property type="match status" value="1"/>
</dbReference>
<dbReference type="InterPro" id="IPR037069">
    <property type="entry name" value="AcylCoA_DH/ox_N_sf"/>
</dbReference>
<dbReference type="InterPro" id="IPR036250">
    <property type="entry name" value="AcylCo_DH-like_C"/>
</dbReference>
<dbReference type="PROSITE" id="PS00073">
    <property type="entry name" value="ACYL_COA_DH_2"/>
    <property type="match status" value="1"/>
</dbReference>
<dbReference type="Pfam" id="PF00441">
    <property type="entry name" value="Acyl-CoA_dh_1"/>
    <property type="match status" value="1"/>
</dbReference>
<dbReference type="SUPFAM" id="SSF56645">
    <property type="entry name" value="Acyl-CoA dehydrogenase NM domain-like"/>
    <property type="match status" value="1"/>
</dbReference>
<evidence type="ECO:0000256" key="9">
    <source>
        <dbReference type="ARBA" id="ARBA00042660"/>
    </source>
</evidence>
<evidence type="ECO:0000256" key="3">
    <source>
        <dbReference type="ARBA" id="ARBA00009347"/>
    </source>
</evidence>
<keyword evidence="15" id="KW-1185">Reference proteome</keyword>
<evidence type="ECO:0000256" key="7">
    <source>
        <dbReference type="ARBA" id="ARBA00037085"/>
    </source>
</evidence>
<dbReference type="Pfam" id="PF02770">
    <property type="entry name" value="Acyl-CoA_dh_M"/>
    <property type="match status" value="1"/>
</dbReference>
<dbReference type="Gene3D" id="2.40.110.10">
    <property type="entry name" value="Butyryl-CoA Dehydrogenase, subunit A, domain 2"/>
    <property type="match status" value="1"/>
</dbReference>
<evidence type="ECO:0000256" key="2">
    <source>
        <dbReference type="ARBA" id="ARBA00005102"/>
    </source>
</evidence>
<dbReference type="SUPFAM" id="SSF47203">
    <property type="entry name" value="Acyl-CoA dehydrogenase C-terminal domain-like"/>
    <property type="match status" value="1"/>
</dbReference>
<gene>
    <name evidence="14" type="ORF">ACFO0B_02185</name>
</gene>
<feature type="domain" description="Acyl-CoA oxidase/dehydrogenase middle" evidence="12">
    <location>
        <begin position="125"/>
        <end position="223"/>
    </location>
</feature>
<dbReference type="Pfam" id="PF02771">
    <property type="entry name" value="Acyl-CoA_dh_N"/>
    <property type="match status" value="1"/>
</dbReference>
<evidence type="ECO:0000256" key="10">
    <source>
        <dbReference type="RuleBase" id="RU362125"/>
    </source>
</evidence>
<dbReference type="InterPro" id="IPR006091">
    <property type="entry name" value="Acyl-CoA_Oxase/DH_mid-dom"/>
</dbReference>
<evidence type="ECO:0000256" key="8">
    <source>
        <dbReference type="ARBA" id="ARBA00040394"/>
    </source>
</evidence>
<dbReference type="Proteomes" id="UP001595696">
    <property type="component" value="Unassembled WGS sequence"/>
</dbReference>
<evidence type="ECO:0000256" key="1">
    <source>
        <dbReference type="ARBA" id="ARBA00001974"/>
    </source>
</evidence>
<evidence type="ECO:0000313" key="15">
    <source>
        <dbReference type="Proteomes" id="UP001595696"/>
    </source>
</evidence>
<dbReference type="InterPro" id="IPR013786">
    <property type="entry name" value="AcylCoA_DH/ox_N"/>
</dbReference>
<dbReference type="PANTHER" id="PTHR48083:SF20">
    <property type="entry name" value="LONG-CHAIN SPECIFIC ACYL-COA DEHYDROGENASE, MITOCHONDRIAL"/>
    <property type="match status" value="1"/>
</dbReference>
<evidence type="ECO:0000256" key="4">
    <source>
        <dbReference type="ARBA" id="ARBA00022630"/>
    </source>
</evidence>
<keyword evidence="4 10" id="KW-0285">Flavoprotein</keyword>
<proteinExistence type="inferred from homology"/>
<name>A0ABV8DLW4_9NOCA</name>
<sequence length="385" mass="41392">MRRDLFDADHEAFRASFRAFLAAEFVPHLTGWAAAGIVPREMFARAGELGFTGMQSPEKYGGGGAGDFRFNVVIAEEIAAAHLGGAGTGLGAHNDLVLPYLETLTDDEQKLRWLPGAATGQLIAAVAMTEPGTGSDLSGIATTAVRQTVDGVPGYRVNGRKTFISNGINADLVVTVVRTGGGRHDGLSLLVIERDMPGFERGRNLDKLGQHAQDTAELVFDDVFVPETNRLGAEGAGFELLQQNLPQERLAIAVHATACTRAVLELTLRYVRERTAFGTPIGRFQATRFALAELATELDLAQCFVDTCVREHNAGELTAVDAAKAKWWCTELQGRAADRCVQLHGGYGYMAEEPVARAFADARVTRIYGGTTEIMKEIVGRGLGL</sequence>
<evidence type="ECO:0000259" key="12">
    <source>
        <dbReference type="Pfam" id="PF02770"/>
    </source>
</evidence>
<dbReference type="InterPro" id="IPR050741">
    <property type="entry name" value="Acyl-CoA_dehydrogenase"/>
</dbReference>
<dbReference type="InterPro" id="IPR009075">
    <property type="entry name" value="AcylCo_DH/oxidase_C"/>
</dbReference>
<evidence type="ECO:0000313" key="14">
    <source>
        <dbReference type="EMBL" id="MFC3960794.1"/>
    </source>
</evidence>
<comment type="cofactor">
    <cofactor evidence="1 10">
        <name>FAD</name>
        <dbReference type="ChEBI" id="CHEBI:57692"/>
    </cofactor>
</comment>
<dbReference type="InterPro" id="IPR006089">
    <property type="entry name" value="Acyl-CoA_DH_CS"/>
</dbReference>
<evidence type="ECO:0000259" key="13">
    <source>
        <dbReference type="Pfam" id="PF02771"/>
    </source>
</evidence>
<feature type="domain" description="Acyl-CoA dehydrogenase/oxidase N-terminal" evidence="13">
    <location>
        <begin position="8"/>
        <end position="121"/>
    </location>
</feature>
<evidence type="ECO:0000256" key="5">
    <source>
        <dbReference type="ARBA" id="ARBA00022827"/>
    </source>
</evidence>
<keyword evidence="6 10" id="KW-0560">Oxidoreductase</keyword>
<keyword evidence="5 10" id="KW-0274">FAD</keyword>
<dbReference type="InterPro" id="IPR046373">
    <property type="entry name" value="Acyl-CoA_Oxase/DH_mid-dom_sf"/>
</dbReference>
<comment type="function">
    <text evidence="7">Catalyzes the dehydrogenation at the alpha-beta position of ACP-bound acyl chains. This results in the introduction of a double bond in the lipidic chain, which is further transferred to the epsilon-amino group of lysine residue in the mycobactin core by MbtK.</text>
</comment>
<evidence type="ECO:0000259" key="11">
    <source>
        <dbReference type="Pfam" id="PF00441"/>
    </source>
</evidence>
<evidence type="ECO:0000256" key="6">
    <source>
        <dbReference type="ARBA" id="ARBA00023002"/>
    </source>
</evidence>
<feature type="domain" description="Acyl-CoA dehydrogenase/oxidase C-terminal" evidence="11">
    <location>
        <begin position="235"/>
        <end position="383"/>
    </location>
</feature>
<organism evidence="14 15">
    <name type="scientific">Nocardia jiangsuensis</name>
    <dbReference type="NCBI Taxonomy" id="1691563"/>
    <lineage>
        <taxon>Bacteria</taxon>
        <taxon>Bacillati</taxon>
        <taxon>Actinomycetota</taxon>
        <taxon>Actinomycetes</taxon>
        <taxon>Mycobacteriales</taxon>
        <taxon>Nocardiaceae</taxon>
        <taxon>Nocardia</taxon>
    </lineage>
</organism>
<reference evidence="15" key="1">
    <citation type="journal article" date="2019" name="Int. J. Syst. Evol. Microbiol.">
        <title>The Global Catalogue of Microorganisms (GCM) 10K type strain sequencing project: providing services to taxonomists for standard genome sequencing and annotation.</title>
        <authorList>
            <consortium name="The Broad Institute Genomics Platform"/>
            <consortium name="The Broad Institute Genome Sequencing Center for Infectious Disease"/>
            <person name="Wu L."/>
            <person name="Ma J."/>
        </authorList>
    </citation>
    <scope>NUCLEOTIDE SEQUENCE [LARGE SCALE GENOMIC DNA]</scope>
    <source>
        <strain evidence="15">CGMCC 4.7330</strain>
    </source>
</reference>
<comment type="caution">
    <text evidence="14">The sequence shown here is derived from an EMBL/GenBank/DDBJ whole genome shotgun (WGS) entry which is preliminary data.</text>
</comment>
<dbReference type="RefSeq" id="WP_378610566.1">
    <property type="nucleotide sequence ID" value="NZ_JBHSAX010000003.1"/>
</dbReference>
<dbReference type="EMBL" id="JBHSAX010000003">
    <property type="protein sequence ID" value="MFC3960794.1"/>
    <property type="molecule type" value="Genomic_DNA"/>
</dbReference>
<protein>
    <recommendedName>
        <fullName evidence="8">Acyl-[acyl-carrier-protein] dehydrogenase MbtN</fullName>
    </recommendedName>
    <alternativeName>
        <fullName evidence="9">Mycobactin synthase protein N</fullName>
    </alternativeName>
</protein>
<comment type="similarity">
    <text evidence="3 10">Belongs to the acyl-CoA dehydrogenase family.</text>
</comment>
<dbReference type="PANTHER" id="PTHR48083">
    <property type="entry name" value="MEDIUM-CHAIN SPECIFIC ACYL-COA DEHYDROGENASE, MITOCHONDRIAL-RELATED"/>
    <property type="match status" value="1"/>
</dbReference>